<accession>A0A562VPA8</accession>
<dbReference type="EMBL" id="VLLN01000007">
    <property type="protein sequence ID" value="TWJ19773.1"/>
    <property type="molecule type" value="Genomic_DNA"/>
</dbReference>
<name>A0A562VPA8_9BACT</name>
<feature type="non-terminal residue" evidence="1">
    <location>
        <position position="1"/>
    </location>
</feature>
<organism evidence="1 2">
    <name type="scientific">Geobacter argillaceus</name>
    <dbReference type="NCBI Taxonomy" id="345631"/>
    <lineage>
        <taxon>Bacteria</taxon>
        <taxon>Pseudomonadati</taxon>
        <taxon>Thermodesulfobacteriota</taxon>
        <taxon>Desulfuromonadia</taxon>
        <taxon>Geobacterales</taxon>
        <taxon>Geobacteraceae</taxon>
        <taxon>Geobacter</taxon>
    </lineage>
</organism>
<comment type="caution">
    <text evidence="1">The sequence shown here is derived from an EMBL/GenBank/DDBJ whole genome shotgun (WGS) entry which is preliminary data.</text>
</comment>
<dbReference type="SUPFAM" id="SSF53098">
    <property type="entry name" value="Ribonuclease H-like"/>
    <property type="match status" value="1"/>
</dbReference>
<evidence type="ECO:0000313" key="2">
    <source>
        <dbReference type="Proteomes" id="UP000319449"/>
    </source>
</evidence>
<sequence length="146" mass="16968">IYSETQMVYYRSAVVLARFLNGRAVRIVWSQLVNKDGSRTKPSLILSTDISLSAARIILNYGRRWSVEDLFNQLKNRWGWKETWQQSRQVLHRWVQILSVSYVIPQLLVLLDDAKVKLLASVAPWRQKQPNKDVLDATVLQFGNNL</sequence>
<evidence type="ECO:0008006" key="3">
    <source>
        <dbReference type="Google" id="ProtNLM"/>
    </source>
</evidence>
<dbReference type="AlphaFoldDB" id="A0A562VPA8"/>
<proteinExistence type="predicted"/>
<reference evidence="1 2" key="1">
    <citation type="submission" date="2019-07" db="EMBL/GenBank/DDBJ databases">
        <title>Genomic Encyclopedia of Archaeal and Bacterial Type Strains, Phase II (KMG-II): from individual species to whole genera.</title>
        <authorList>
            <person name="Goeker M."/>
        </authorList>
    </citation>
    <scope>NUCLEOTIDE SEQUENCE [LARGE SCALE GENOMIC DNA]</scope>
    <source>
        <strain evidence="1 2">ATCC BAA-1139</strain>
    </source>
</reference>
<dbReference type="InterPro" id="IPR012337">
    <property type="entry name" value="RNaseH-like_sf"/>
</dbReference>
<evidence type="ECO:0000313" key="1">
    <source>
        <dbReference type="EMBL" id="TWJ19773.1"/>
    </source>
</evidence>
<keyword evidence="2" id="KW-1185">Reference proteome</keyword>
<protein>
    <recommendedName>
        <fullName evidence="3">DDE family transposase</fullName>
    </recommendedName>
</protein>
<dbReference type="Proteomes" id="UP000319449">
    <property type="component" value="Unassembled WGS sequence"/>
</dbReference>
<gene>
    <name evidence="1" type="ORF">JN12_01576</name>
</gene>